<dbReference type="PANTHER" id="PTHR10587">
    <property type="entry name" value="GLYCOSYL TRANSFERASE-RELATED"/>
    <property type="match status" value="1"/>
</dbReference>
<dbReference type="PANTHER" id="PTHR10587:SF98">
    <property type="entry name" value="CHITIN DEACETYLASE"/>
    <property type="match status" value="1"/>
</dbReference>
<dbReference type="EMBL" id="JBCLYO010000001">
    <property type="protein sequence ID" value="KAL0098077.1"/>
    <property type="molecule type" value="Genomic_DNA"/>
</dbReference>
<keyword evidence="3" id="KW-1185">Reference proteome</keyword>
<comment type="caution">
    <text evidence="2">The sequence shown here is derived from an EMBL/GenBank/DDBJ whole genome shotgun (WGS) entry which is preliminary data.</text>
</comment>
<dbReference type="SUPFAM" id="SSF88713">
    <property type="entry name" value="Glycoside hydrolase/deacetylase"/>
    <property type="match status" value="1"/>
</dbReference>
<dbReference type="InterPro" id="IPR002509">
    <property type="entry name" value="NODB_dom"/>
</dbReference>
<organism evidence="2 3">
    <name type="scientific">Phycomyces blakesleeanus</name>
    <dbReference type="NCBI Taxonomy" id="4837"/>
    <lineage>
        <taxon>Eukaryota</taxon>
        <taxon>Fungi</taxon>
        <taxon>Fungi incertae sedis</taxon>
        <taxon>Mucoromycota</taxon>
        <taxon>Mucoromycotina</taxon>
        <taxon>Mucoromycetes</taxon>
        <taxon>Mucorales</taxon>
        <taxon>Phycomycetaceae</taxon>
        <taxon>Phycomyces</taxon>
    </lineage>
</organism>
<dbReference type="PROSITE" id="PS51677">
    <property type="entry name" value="NODB"/>
    <property type="match status" value="1"/>
</dbReference>
<evidence type="ECO:0000313" key="3">
    <source>
        <dbReference type="Proteomes" id="UP001448207"/>
    </source>
</evidence>
<evidence type="ECO:0000313" key="2">
    <source>
        <dbReference type="EMBL" id="KAL0098077.1"/>
    </source>
</evidence>
<gene>
    <name evidence="2" type="ORF">J3Q64DRAFT_1671692</name>
</gene>
<dbReference type="InterPro" id="IPR050248">
    <property type="entry name" value="Polysacc_deacetylase_ArnD"/>
</dbReference>
<dbReference type="Pfam" id="PF01522">
    <property type="entry name" value="Polysacc_deac_1"/>
    <property type="match status" value="1"/>
</dbReference>
<name>A0ABR3BJI1_PHYBL</name>
<reference evidence="2 3" key="1">
    <citation type="submission" date="2024-04" db="EMBL/GenBank/DDBJ databases">
        <title>Symmetric and asymmetric DNA N6-adenine methylation regulates different biological responses in Mucorales.</title>
        <authorList>
            <consortium name="Lawrence Berkeley National Laboratory"/>
            <person name="Lax C."/>
            <person name="Mondo S.J."/>
            <person name="Osorio-Concepcion M."/>
            <person name="Muszewska A."/>
            <person name="Corrochano-Luque M."/>
            <person name="Gutierrez G."/>
            <person name="Riley R."/>
            <person name="Lipzen A."/>
            <person name="Guo J."/>
            <person name="Hundley H."/>
            <person name="Amirebrahimi M."/>
            <person name="Ng V."/>
            <person name="Lorenzo-Gutierrez D."/>
            <person name="Binder U."/>
            <person name="Yang J."/>
            <person name="Song Y."/>
            <person name="Canovas D."/>
            <person name="Navarro E."/>
            <person name="Freitag M."/>
            <person name="Gabaldon T."/>
            <person name="Grigoriev I.V."/>
            <person name="Corrochano L.M."/>
            <person name="Nicolas F.E."/>
            <person name="Garre V."/>
        </authorList>
    </citation>
    <scope>NUCLEOTIDE SEQUENCE [LARGE SCALE GENOMIC DNA]</scope>
    <source>
        <strain evidence="2 3">L51</strain>
    </source>
</reference>
<proteinExistence type="predicted"/>
<protein>
    <submittedName>
        <fullName evidence="2">Carbohydrate esterase family 4 protein</fullName>
    </submittedName>
</protein>
<sequence>MRNILPVEAPNFLPDFDTLNLFPRIPPKGPILKKSKLQLKDYPPTWATPPVDGPDIEKVLESIDWEYVPNIPVRNSTSSGDLDMSKYDVLVDDSCWWSATGCVEPKLDYLPVDIYECPAPGHFGLTYDDGPMVPNKSEDSSSDSWEEPDLYKFLNENDQKATLFYVGSNVALYPDIAKRAIDSGHDICLHTWSHPPMTTRTNEQIVAELYWNLRAIKEATGITSKCWRPPYGDVDDRVRGIAHQMGLRTVLWTRDSQDWQLDSPGSTLTPKDVDGYFEQWIADQVAGKNNDNGHIGLQHELSDTTVRVAMKWLPRMQEAFNVTTVHQCLKMEKPYWES</sequence>
<dbReference type="InterPro" id="IPR011330">
    <property type="entry name" value="Glyco_hydro/deAcase_b/a-brl"/>
</dbReference>
<feature type="domain" description="NodB homology" evidence="1">
    <location>
        <begin position="121"/>
        <end position="325"/>
    </location>
</feature>
<dbReference type="Proteomes" id="UP001448207">
    <property type="component" value="Unassembled WGS sequence"/>
</dbReference>
<accession>A0ABR3BJI1</accession>
<evidence type="ECO:0000259" key="1">
    <source>
        <dbReference type="PROSITE" id="PS51677"/>
    </source>
</evidence>
<dbReference type="Gene3D" id="3.20.20.370">
    <property type="entry name" value="Glycoside hydrolase/deacetylase"/>
    <property type="match status" value="1"/>
</dbReference>